<dbReference type="GO" id="GO:0009279">
    <property type="term" value="C:cell outer membrane"/>
    <property type="evidence" value="ECO:0007669"/>
    <property type="project" value="UniProtKB-SubCell"/>
</dbReference>
<gene>
    <name evidence="19" type="ORF">CV103_18305</name>
</gene>
<evidence type="ECO:0000256" key="16">
    <source>
        <dbReference type="PIRSR" id="PIRSR603187-2"/>
    </source>
</evidence>
<comment type="subcellular location">
    <subcellularLocation>
        <location evidence="17">Cell outer membrane</location>
        <topology evidence="17">Multi-pass membrane protein</topology>
    </subcellularLocation>
    <text evidence="17">One of the very few enzymes located there.</text>
</comment>
<feature type="active site" description="Nucleophile" evidence="15">
    <location>
        <position position="287"/>
    </location>
</feature>
<dbReference type="EC" id="3.1.1.4" evidence="17"/>
<comment type="cofactor">
    <cofactor evidence="17">
        <name>Ca(2+)</name>
        <dbReference type="ChEBI" id="CHEBI:29108"/>
    </cofactor>
    <text evidence="17">Binds 1 Ca(2+) ion per monomer. In the dimeric form the Ca(2+) is bound by different amino acids with binding of each Ca(2+) shared with ligands coming from each monomer. The Ca(2+) ion may have a role in catalysis.</text>
</comment>
<dbReference type="GO" id="GO:0008970">
    <property type="term" value="F:phospholipase A1 activity"/>
    <property type="evidence" value="ECO:0007669"/>
    <property type="project" value="UniProtKB-EC"/>
</dbReference>
<evidence type="ECO:0000256" key="14">
    <source>
        <dbReference type="ARBA" id="ARBA00023237"/>
    </source>
</evidence>
<dbReference type="Proteomes" id="UP000241206">
    <property type="component" value="Unassembled WGS sequence"/>
</dbReference>
<sequence>MPPSRPSCHRPRLRPWLCAAAIFAAPAMAQAEPRDLVGAITPAPDGDGLIVGIVTLNPDAAPARVARPERLEAELKVAGRTIPVVLDRIDPVAEQEVPARGFAEARYALRLPVGTPRRDAVLTLRPGPDAEGYAFRLPPRDAGERREALAQNDDPGVPAPRPPRPVPASPVEAPPSAKPDQGNAFLGNLSSYAPIYAAYGPGTNSDGRLQISFKYQLFGEPGAVGKGEPAINGVHFAYTQRMFWDLDAKSSPFHNIDFMPELFYLVPATPVGKGFALGGQAGYRHESNGRDGLDSRSINMLYVQPVATMYAGRYTISVGPRLWVYIASLEDNPDIKRYRGNTGLFAEIGEDEGFRLTTNSRFNFGSGKGAIDAELSYPLDRIFESSLNIYLFGQAFAGYGENLLDYRKSMTRLRFGIAIVR</sequence>
<evidence type="ECO:0000256" key="10">
    <source>
        <dbReference type="ARBA" id="ARBA00022837"/>
    </source>
</evidence>
<keyword evidence="8 17" id="KW-0732">Signal</keyword>
<feature type="binding site" description="in dimeric form" evidence="16">
    <location>
        <position position="331"/>
    </location>
    <ligand>
        <name>Ca(2+)</name>
        <dbReference type="ChEBI" id="CHEBI:29108"/>
        <label>1</label>
    </ligand>
</feature>
<feature type="compositionally biased region" description="Basic and acidic residues" evidence="18">
    <location>
        <begin position="138"/>
        <end position="148"/>
    </location>
</feature>
<accession>A0A2T4HMH5</accession>
<comment type="similarity">
    <text evidence="3 17">Belongs to the phospholipase A1 family.</text>
</comment>
<comment type="function">
    <text evidence="17">Hydrolysis of phosphatidylcholine with phospholipase A2 (EC 3.1.1.4) and phospholipase A1 (EC 3.1.1.32) activities.</text>
</comment>
<keyword evidence="9 17" id="KW-0378">Hydrolase</keyword>
<dbReference type="EC" id="3.1.1.32" evidence="17"/>
<organism evidence="19 20">
    <name type="scientific">Edaphosphingomonas fennica</name>
    <dbReference type="NCBI Taxonomy" id="114404"/>
    <lineage>
        <taxon>Bacteria</taxon>
        <taxon>Pseudomonadati</taxon>
        <taxon>Pseudomonadota</taxon>
        <taxon>Alphaproteobacteria</taxon>
        <taxon>Sphingomonadales</taxon>
        <taxon>Rhizorhabdaceae</taxon>
        <taxon>Edaphosphingomonas</taxon>
    </lineage>
</organism>
<comment type="subunit">
    <text evidence="4 17">Homodimer; dimerization is reversible, and the dimeric form is the active one.</text>
</comment>
<keyword evidence="6" id="KW-0812">Transmembrane</keyword>
<evidence type="ECO:0000256" key="12">
    <source>
        <dbReference type="ARBA" id="ARBA00023098"/>
    </source>
</evidence>
<feature type="active site" description="Proton acceptor" evidence="15">
    <location>
        <position position="285"/>
    </location>
</feature>
<dbReference type="PANTHER" id="PTHR40457:SF1">
    <property type="entry name" value="PHOSPHOLIPASE A1"/>
    <property type="match status" value="1"/>
</dbReference>
<dbReference type="InterPro" id="IPR036541">
    <property type="entry name" value="PLipase_A1_sf"/>
</dbReference>
<dbReference type="Gene3D" id="2.40.230.10">
    <property type="entry name" value="Phospholipase A1"/>
    <property type="match status" value="1"/>
</dbReference>
<keyword evidence="7 16" id="KW-0479">Metal-binding</keyword>
<dbReference type="PANTHER" id="PTHR40457">
    <property type="entry name" value="PHOSPHOLIPASE A1"/>
    <property type="match status" value="1"/>
</dbReference>
<comment type="caution">
    <text evidence="19">The sequence shown here is derived from an EMBL/GenBank/DDBJ whole genome shotgun (WGS) entry which is preliminary data.</text>
</comment>
<dbReference type="InterPro" id="IPR003187">
    <property type="entry name" value="PLipase_A1"/>
</dbReference>
<keyword evidence="11 17" id="KW-0442">Lipid degradation</keyword>
<feature type="region of interest" description="Disordered" evidence="18">
    <location>
        <begin position="124"/>
        <end position="181"/>
    </location>
</feature>
<evidence type="ECO:0000256" key="4">
    <source>
        <dbReference type="ARBA" id="ARBA00011702"/>
    </source>
</evidence>
<evidence type="ECO:0000256" key="7">
    <source>
        <dbReference type="ARBA" id="ARBA00022723"/>
    </source>
</evidence>
<feature type="binding site" description="in dimeric form" evidence="16">
    <location>
        <position position="250"/>
    </location>
    <ligand>
        <name>Ca(2+)</name>
        <dbReference type="ChEBI" id="CHEBI:29108"/>
        <label>1</label>
    </ligand>
</feature>
<dbReference type="GO" id="GO:0046872">
    <property type="term" value="F:metal ion binding"/>
    <property type="evidence" value="ECO:0007669"/>
    <property type="project" value="UniProtKB-KW"/>
</dbReference>
<keyword evidence="10 16" id="KW-0106">Calcium</keyword>
<dbReference type="PRINTS" id="PR01486">
    <property type="entry name" value="PHPHLIPASEA1"/>
</dbReference>
<name>A0A2T4HMH5_9SPHN</name>
<comment type="catalytic activity">
    <reaction evidence="1 17">
        <text>a 1,2-diacyl-sn-glycero-3-phosphocholine + H2O = a 2-acyl-sn-glycero-3-phosphocholine + a fatty acid + H(+)</text>
        <dbReference type="Rhea" id="RHEA:18689"/>
        <dbReference type="ChEBI" id="CHEBI:15377"/>
        <dbReference type="ChEBI" id="CHEBI:15378"/>
        <dbReference type="ChEBI" id="CHEBI:28868"/>
        <dbReference type="ChEBI" id="CHEBI:57643"/>
        <dbReference type="ChEBI" id="CHEBI:57875"/>
        <dbReference type="EC" id="3.1.1.32"/>
    </reaction>
</comment>
<dbReference type="Pfam" id="PF02253">
    <property type="entry name" value="PLA1"/>
    <property type="match status" value="1"/>
</dbReference>
<evidence type="ECO:0000256" key="18">
    <source>
        <dbReference type="SAM" id="MobiDB-lite"/>
    </source>
</evidence>
<keyword evidence="13" id="KW-0472">Membrane</keyword>
<dbReference type="GO" id="GO:0004623">
    <property type="term" value="F:phospholipase A2 activity"/>
    <property type="evidence" value="ECO:0007669"/>
    <property type="project" value="UniProtKB-EC"/>
</dbReference>
<evidence type="ECO:0000256" key="1">
    <source>
        <dbReference type="ARBA" id="ARBA00000111"/>
    </source>
</evidence>
<evidence type="ECO:0000256" key="13">
    <source>
        <dbReference type="ARBA" id="ARBA00023136"/>
    </source>
</evidence>
<reference evidence="19 20" key="1">
    <citation type="submission" date="2017-11" db="EMBL/GenBank/DDBJ databases">
        <title>Sphingomonas oleivorans sp. nov., isolated from oil-contaminated soil.</title>
        <authorList>
            <person name="Wang L."/>
            <person name="Chen L."/>
        </authorList>
    </citation>
    <scope>NUCLEOTIDE SEQUENCE [LARGE SCALE GENOMIC DNA]</scope>
    <source>
        <strain evidence="19 20">K101</strain>
    </source>
</reference>
<proteinExistence type="inferred from homology"/>
<feature type="signal peptide" evidence="17">
    <location>
        <begin position="1"/>
        <end position="31"/>
    </location>
</feature>
<dbReference type="EMBL" id="PHHF01000076">
    <property type="protein sequence ID" value="PTD16989.1"/>
    <property type="molecule type" value="Genomic_DNA"/>
</dbReference>
<keyword evidence="5" id="KW-1134">Transmembrane beta strand</keyword>
<feature type="binding site" description="in dimeric form" evidence="16">
    <location>
        <position position="295"/>
    </location>
    <ligand>
        <name>Ca(2+)</name>
        <dbReference type="ChEBI" id="CHEBI:29108"/>
        <label>1</label>
    </ligand>
</feature>
<dbReference type="GO" id="GO:0016042">
    <property type="term" value="P:lipid catabolic process"/>
    <property type="evidence" value="ECO:0007669"/>
    <property type="project" value="UniProtKB-KW"/>
</dbReference>
<evidence type="ECO:0000256" key="9">
    <source>
        <dbReference type="ARBA" id="ARBA00022801"/>
    </source>
</evidence>
<evidence type="ECO:0000313" key="20">
    <source>
        <dbReference type="Proteomes" id="UP000241206"/>
    </source>
</evidence>
<dbReference type="AlphaFoldDB" id="A0A2T4HMH5"/>
<evidence type="ECO:0000256" key="3">
    <source>
        <dbReference type="ARBA" id="ARBA00010525"/>
    </source>
</evidence>
<evidence type="ECO:0000256" key="8">
    <source>
        <dbReference type="ARBA" id="ARBA00022729"/>
    </source>
</evidence>
<feature type="binding site" description="in dimeric form" evidence="16">
    <location>
        <position position="290"/>
    </location>
    <ligand>
        <name>Ca(2+)</name>
        <dbReference type="ChEBI" id="CHEBI:29108"/>
        <label>1</label>
    </ligand>
</feature>
<feature type="compositionally biased region" description="Pro residues" evidence="18">
    <location>
        <begin position="157"/>
        <end position="177"/>
    </location>
</feature>
<evidence type="ECO:0000256" key="6">
    <source>
        <dbReference type="ARBA" id="ARBA00022692"/>
    </source>
</evidence>
<evidence type="ECO:0000256" key="2">
    <source>
        <dbReference type="ARBA" id="ARBA00001604"/>
    </source>
</evidence>
<keyword evidence="14 17" id="KW-0998">Cell outer membrane</keyword>
<protein>
    <recommendedName>
        <fullName evidence="17">Phospholipase A1</fullName>
        <ecNumber evidence="17">3.1.1.32</ecNumber>
        <ecNumber evidence="17">3.1.1.4</ecNumber>
    </recommendedName>
    <alternativeName>
        <fullName evidence="17">Phosphatidylcholine 1-acylhydrolase</fullName>
    </alternativeName>
</protein>
<keyword evidence="12 17" id="KW-0443">Lipid metabolism</keyword>
<feature type="chain" id="PRO_5019610150" description="Phospholipase A1" evidence="17">
    <location>
        <begin position="32"/>
        <end position="421"/>
    </location>
</feature>
<evidence type="ECO:0000256" key="11">
    <source>
        <dbReference type="ARBA" id="ARBA00022963"/>
    </source>
</evidence>
<evidence type="ECO:0000256" key="5">
    <source>
        <dbReference type="ARBA" id="ARBA00022452"/>
    </source>
</evidence>
<keyword evidence="20" id="KW-1185">Reference proteome</keyword>
<evidence type="ECO:0000313" key="19">
    <source>
        <dbReference type="EMBL" id="PTD16989.1"/>
    </source>
</evidence>
<evidence type="ECO:0000256" key="17">
    <source>
        <dbReference type="RuleBase" id="RU366027"/>
    </source>
</evidence>
<evidence type="ECO:0000256" key="15">
    <source>
        <dbReference type="PIRSR" id="PIRSR603187-1"/>
    </source>
</evidence>
<dbReference type="SUPFAM" id="SSF56931">
    <property type="entry name" value="Outer membrane phospholipase A (OMPLA)"/>
    <property type="match status" value="1"/>
</dbReference>
<comment type="catalytic activity">
    <reaction evidence="2 17">
        <text>a 1,2-diacyl-sn-glycero-3-phosphocholine + H2O = a 1-acyl-sn-glycero-3-phosphocholine + a fatty acid + H(+)</text>
        <dbReference type="Rhea" id="RHEA:15801"/>
        <dbReference type="ChEBI" id="CHEBI:15377"/>
        <dbReference type="ChEBI" id="CHEBI:15378"/>
        <dbReference type="ChEBI" id="CHEBI:28868"/>
        <dbReference type="ChEBI" id="CHEBI:57643"/>
        <dbReference type="ChEBI" id="CHEBI:58168"/>
        <dbReference type="EC" id="3.1.1.4"/>
    </reaction>
</comment>